<dbReference type="InterPro" id="IPR050109">
    <property type="entry name" value="HTH-type_TetR-like_transc_reg"/>
</dbReference>
<dbReference type="PROSITE" id="PS50977">
    <property type="entry name" value="HTH_TETR_2"/>
    <property type="match status" value="1"/>
</dbReference>
<sequence>MPKQVKREDIIRTAMELLAAQGFHGAPMSMIAEKAGVGVGTIYRYFENRDILIKTIYQECEQRLVAFLTQDYPYGQPVRICFFHIAKGLVAYFTQNPMEFKYSEQFHYSPFGEAHRRNRIFKAAGQPDIFMELYERGLSQQVIKHLPPTVFFNLAFAPIAWSLRDHILEIAPIDDALAQVLAASCWDSVKK</sequence>
<evidence type="ECO:0000259" key="3">
    <source>
        <dbReference type="PROSITE" id="PS50977"/>
    </source>
</evidence>
<dbReference type="GO" id="GO:0003700">
    <property type="term" value="F:DNA-binding transcription factor activity"/>
    <property type="evidence" value="ECO:0007669"/>
    <property type="project" value="TreeGrafter"/>
</dbReference>
<gene>
    <name evidence="4" type="ORF">Dpo_7c02030</name>
</gene>
<dbReference type="InterPro" id="IPR001647">
    <property type="entry name" value="HTH_TetR"/>
</dbReference>
<dbReference type="PRINTS" id="PR00455">
    <property type="entry name" value="HTHTETR"/>
</dbReference>
<organism evidence="4 5">
    <name type="scientific">Desulfotignum phosphitoxidans DSM 13687</name>
    <dbReference type="NCBI Taxonomy" id="1286635"/>
    <lineage>
        <taxon>Bacteria</taxon>
        <taxon>Pseudomonadati</taxon>
        <taxon>Thermodesulfobacteriota</taxon>
        <taxon>Desulfobacteria</taxon>
        <taxon>Desulfobacterales</taxon>
        <taxon>Desulfobacteraceae</taxon>
        <taxon>Desulfotignum</taxon>
    </lineage>
</organism>
<dbReference type="EMBL" id="APJX01000007">
    <property type="protein sequence ID" value="EMS78727.1"/>
    <property type="molecule type" value="Genomic_DNA"/>
</dbReference>
<evidence type="ECO:0000313" key="5">
    <source>
        <dbReference type="Proteomes" id="UP000014216"/>
    </source>
</evidence>
<keyword evidence="1 2" id="KW-0238">DNA-binding</keyword>
<keyword evidence="5" id="KW-1185">Reference proteome</keyword>
<evidence type="ECO:0000256" key="2">
    <source>
        <dbReference type="PROSITE-ProRule" id="PRU00335"/>
    </source>
</evidence>
<evidence type="ECO:0000256" key="1">
    <source>
        <dbReference type="ARBA" id="ARBA00023125"/>
    </source>
</evidence>
<comment type="caution">
    <text evidence="4">The sequence shown here is derived from an EMBL/GenBank/DDBJ whole genome shotgun (WGS) entry which is preliminary data.</text>
</comment>
<dbReference type="OrthoDB" id="9793734at2"/>
<dbReference type="PANTHER" id="PTHR30055:SF207">
    <property type="entry name" value="HTH-TYPE TRANSCRIPTIONAL REPRESSOR FATR"/>
    <property type="match status" value="1"/>
</dbReference>
<dbReference type="RefSeq" id="WP_006967235.1">
    <property type="nucleotide sequence ID" value="NZ_APJX01000007.1"/>
</dbReference>
<reference evidence="4 5" key="1">
    <citation type="journal article" date="2013" name="Genome Announc.">
        <title>Draft Genome Sequence of Desulfotignum phosphitoxidans DSM 13687 Strain FiPS-3.</title>
        <authorList>
            <person name="Poehlein A."/>
            <person name="Daniel R."/>
            <person name="Simeonova D.D."/>
        </authorList>
    </citation>
    <scope>NUCLEOTIDE SEQUENCE [LARGE SCALE GENOMIC DNA]</scope>
    <source>
        <strain evidence="4 5">DSM 13687</strain>
    </source>
</reference>
<proteinExistence type="predicted"/>
<dbReference type="Gene3D" id="1.10.357.10">
    <property type="entry name" value="Tetracycline Repressor, domain 2"/>
    <property type="match status" value="1"/>
</dbReference>
<evidence type="ECO:0000313" key="4">
    <source>
        <dbReference type="EMBL" id="EMS78727.1"/>
    </source>
</evidence>
<dbReference type="AlphaFoldDB" id="S0G3G5"/>
<protein>
    <submittedName>
        <fullName evidence="4">Transcriptional regulator, TetR family</fullName>
    </submittedName>
</protein>
<dbReference type="Proteomes" id="UP000014216">
    <property type="component" value="Unassembled WGS sequence"/>
</dbReference>
<dbReference type="InterPro" id="IPR009057">
    <property type="entry name" value="Homeodomain-like_sf"/>
</dbReference>
<dbReference type="PANTHER" id="PTHR30055">
    <property type="entry name" value="HTH-TYPE TRANSCRIPTIONAL REGULATOR RUTR"/>
    <property type="match status" value="1"/>
</dbReference>
<dbReference type="PATRIC" id="fig|1286635.3.peg.3374"/>
<dbReference type="Pfam" id="PF16295">
    <property type="entry name" value="TetR_C_10"/>
    <property type="match status" value="1"/>
</dbReference>
<dbReference type="SUPFAM" id="SSF46689">
    <property type="entry name" value="Homeodomain-like"/>
    <property type="match status" value="1"/>
</dbReference>
<accession>S0G3G5</accession>
<feature type="domain" description="HTH tetR-type" evidence="3">
    <location>
        <begin position="4"/>
        <end position="64"/>
    </location>
</feature>
<dbReference type="GO" id="GO:0000976">
    <property type="term" value="F:transcription cis-regulatory region binding"/>
    <property type="evidence" value="ECO:0007669"/>
    <property type="project" value="TreeGrafter"/>
</dbReference>
<feature type="DNA-binding region" description="H-T-H motif" evidence="2">
    <location>
        <begin position="27"/>
        <end position="46"/>
    </location>
</feature>
<dbReference type="Pfam" id="PF00440">
    <property type="entry name" value="TetR_N"/>
    <property type="match status" value="1"/>
</dbReference>
<name>S0G3G5_9BACT</name>
<dbReference type="InterPro" id="IPR032551">
    <property type="entry name" value="BscR_C"/>
</dbReference>